<dbReference type="CDD" id="cd00060">
    <property type="entry name" value="FHA"/>
    <property type="match status" value="1"/>
</dbReference>
<sequence length="857" mass="84586">MGKSPSTVGIAPGEGLIARFGAALVYLAESDSGERILDAVEAESDGPHPGAAIARRLAGVVFGGGAEPPAFGVVAPTEDGTVILLRGPVRARIHGAEGARDLSGARAFTWVDEIVREPVRRILVGRDTGAWPAVHPHTDLRAGIVPGAAFELRVGVRRTDPVTPTSGAATSAPGAAPALPRPDSPATGRPVAAGAVSTGDRASGIAGAPGLPVRRPGASANWRAAALRPGVSGFERVGSAAVPAAGDPGPNSPAPTAEAPATSDGTPAESRDGRSTATPRIPATAGSARGASPTTPAEPGATTPPASGMSTAATSTAGTNLSGTGGDSGARATTDTSAAAHTDNGTAAGNGNDGNGGNDGNDGNDAGNDTDASNGDGDGGNAAGTSPGTADDNGAGTSTNTSSTSAGSTGTGTATSAGSTSPSPSPSSASTGGRIADTADDHRTPATTGSDNATGGTLGTAPDTAEAPRDTALGERPAATSRPDITTGTTPPTAPAPDGPPHAVPLGQGSTHPDRPGHATRPTPALTTDAPGSGTRPADVAQAESPSAPSSGPTAAAGTPGTTDRTNTPAGTADSTAGAGPRPAPVPDRPAPTSSEATRTRYPAPTAARTQAQPALPGATGNTGSAQRPATGQATTADRPTPAEPGPTVFLGPGDRPGPEPPAPDNPSTADLPATAPAGFDALSEDTDRPEDAPKPATKVMPLAWSEVEEPARPAPFAPQPDRWGRVVPLRPQSAAEPPGALIFEDVIYPLDRAYVVGRNPSGDEAVRNGLAAPLTLPRDRHVSRVHAHVTLDGGRVLVRDAGTPAGTFLAGPGSDQWTRVGSSPVELPPGWRLRIGQKILTHRPATRPLAAFPRRY</sequence>
<dbReference type="AlphaFoldDB" id="A0A0H5NSW4"/>
<evidence type="ECO:0000259" key="3">
    <source>
        <dbReference type="PROSITE" id="PS50006"/>
    </source>
</evidence>
<feature type="compositionally biased region" description="Low complexity" evidence="2">
    <location>
        <begin position="163"/>
        <end position="178"/>
    </location>
</feature>
<dbReference type="RefSeq" id="WP_060592830.1">
    <property type="nucleotide sequence ID" value="NZ_CP031418.1"/>
</dbReference>
<feature type="region of interest" description="Disordered" evidence="2">
    <location>
        <begin position="240"/>
        <end position="697"/>
    </location>
</feature>
<gene>
    <name evidence="4" type="ORF">ERS450000_02766</name>
</gene>
<feature type="compositionally biased region" description="Pro residues" evidence="2">
    <location>
        <begin position="492"/>
        <end position="503"/>
    </location>
</feature>
<feature type="compositionally biased region" description="Polar residues" evidence="2">
    <location>
        <begin position="620"/>
        <end position="638"/>
    </location>
</feature>
<dbReference type="SUPFAM" id="SSF49879">
    <property type="entry name" value="SMAD/FHA domain"/>
    <property type="match status" value="1"/>
</dbReference>
<feature type="compositionally biased region" description="Low complexity" evidence="2">
    <location>
        <begin position="254"/>
        <end position="263"/>
    </location>
</feature>
<feature type="compositionally biased region" description="Low complexity" evidence="2">
    <location>
        <begin position="361"/>
        <end position="375"/>
    </location>
</feature>
<evidence type="ECO:0000256" key="2">
    <source>
        <dbReference type="SAM" id="MobiDB-lite"/>
    </source>
</evidence>
<reference evidence="5" key="1">
    <citation type="submission" date="2015-03" db="EMBL/GenBank/DDBJ databases">
        <authorList>
            <consortium name="Pathogen Informatics"/>
        </authorList>
    </citation>
    <scope>NUCLEOTIDE SEQUENCE [LARGE SCALE GENOMIC DNA]</scope>
    <source>
        <strain evidence="5">NCTC11134</strain>
    </source>
</reference>
<dbReference type="Pfam" id="PF00498">
    <property type="entry name" value="FHA"/>
    <property type="match status" value="1"/>
</dbReference>
<accession>A0A0H5NSW4</accession>
<name>A0A0H5NSW4_NOCFR</name>
<dbReference type="KEGG" id="nfr:ERS450000_02766"/>
<feature type="region of interest" description="Disordered" evidence="2">
    <location>
        <begin position="159"/>
        <end position="215"/>
    </location>
</feature>
<organism evidence="4 5">
    <name type="scientific">Nocardia farcinica</name>
    <dbReference type="NCBI Taxonomy" id="37329"/>
    <lineage>
        <taxon>Bacteria</taxon>
        <taxon>Bacillati</taxon>
        <taxon>Actinomycetota</taxon>
        <taxon>Actinomycetes</taxon>
        <taxon>Mycobacteriales</taxon>
        <taxon>Nocardiaceae</taxon>
        <taxon>Nocardia</taxon>
    </lineage>
</organism>
<keyword evidence="1" id="KW-0597">Phosphoprotein</keyword>
<feature type="compositionally biased region" description="Polar residues" evidence="2">
    <location>
        <begin position="445"/>
        <end position="455"/>
    </location>
</feature>
<dbReference type="EMBL" id="LN868938">
    <property type="protein sequence ID" value="CRY78124.1"/>
    <property type="molecule type" value="Genomic_DNA"/>
</dbReference>
<dbReference type="InterPro" id="IPR008984">
    <property type="entry name" value="SMAD_FHA_dom_sf"/>
</dbReference>
<protein>
    <recommendedName>
        <fullName evidence="3">FHA domain-containing protein</fullName>
    </recommendedName>
</protein>
<evidence type="ECO:0000313" key="4">
    <source>
        <dbReference type="EMBL" id="CRY78124.1"/>
    </source>
</evidence>
<evidence type="ECO:0000313" key="5">
    <source>
        <dbReference type="Proteomes" id="UP000057820"/>
    </source>
</evidence>
<dbReference type="InterPro" id="IPR000253">
    <property type="entry name" value="FHA_dom"/>
</dbReference>
<feature type="compositionally biased region" description="Low complexity" evidence="2">
    <location>
        <begin position="290"/>
        <end position="322"/>
    </location>
</feature>
<proteinExistence type="predicted"/>
<dbReference type="PROSITE" id="PS50006">
    <property type="entry name" value="FHA_DOMAIN"/>
    <property type="match status" value="1"/>
</dbReference>
<feature type="compositionally biased region" description="Low complexity" evidence="2">
    <location>
        <begin position="330"/>
        <end position="350"/>
    </location>
</feature>
<feature type="compositionally biased region" description="Low complexity" evidence="2">
    <location>
        <begin position="600"/>
        <end position="615"/>
    </location>
</feature>
<dbReference type="Proteomes" id="UP000057820">
    <property type="component" value="Chromosome 1"/>
</dbReference>
<dbReference type="Gene3D" id="2.60.200.20">
    <property type="match status" value="1"/>
</dbReference>
<feature type="compositionally biased region" description="Low complexity" evidence="2">
    <location>
        <begin position="545"/>
        <end position="563"/>
    </location>
</feature>
<evidence type="ECO:0000256" key="1">
    <source>
        <dbReference type="ARBA" id="ARBA00022553"/>
    </source>
</evidence>
<feature type="domain" description="FHA" evidence="3">
    <location>
        <begin position="755"/>
        <end position="812"/>
    </location>
</feature>
<feature type="compositionally biased region" description="Polar residues" evidence="2">
    <location>
        <begin position="564"/>
        <end position="575"/>
    </location>
</feature>
<feature type="compositionally biased region" description="Low complexity" evidence="2">
    <location>
        <begin position="394"/>
        <end position="433"/>
    </location>
</feature>
<feature type="compositionally biased region" description="Gly residues" evidence="2">
    <location>
        <begin position="351"/>
        <end position="360"/>
    </location>
</feature>